<accession>A0A3P4B1M6</accession>
<dbReference type="AlphaFoldDB" id="A0A3P4B1M6"/>
<dbReference type="PANTHER" id="PTHR42928">
    <property type="entry name" value="TRICARBOXYLATE-BINDING PROTEIN"/>
    <property type="match status" value="1"/>
</dbReference>
<organism evidence="2 3">
    <name type="scientific">Pigmentiphaga humi</name>
    <dbReference type="NCBI Taxonomy" id="2478468"/>
    <lineage>
        <taxon>Bacteria</taxon>
        <taxon>Pseudomonadati</taxon>
        <taxon>Pseudomonadota</taxon>
        <taxon>Betaproteobacteria</taxon>
        <taxon>Burkholderiales</taxon>
        <taxon>Alcaligenaceae</taxon>
        <taxon>Pigmentiphaga</taxon>
    </lineage>
</organism>
<proteinExistence type="inferred from homology"/>
<dbReference type="EMBL" id="UWPJ01000017">
    <property type="protein sequence ID" value="VCU70197.1"/>
    <property type="molecule type" value="Genomic_DNA"/>
</dbReference>
<dbReference type="Gene3D" id="3.40.190.10">
    <property type="entry name" value="Periplasmic binding protein-like II"/>
    <property type="match status" value="1"/>
</dbReference>
<dbReference type="InterPro" id="IPR042100">
    <property type="entry name" value="Bug_dom1"/>
</dbReference>
<dbReference type="PANTHER" id="PTHR42928:SF5">
    <property type="entry name" value="BLR1237 PROTEIN"/>
    <property type="match status" value="1"/>
</dbReference>
<dbReference type="Gene3D" id="3.40.190.150">
    <property type="entry name" value="Bordetella uptake gene, domain 1"/>
    <property type="match status" value="1"/>
</dbReference>
<dbReference type="CDD" id="cd13578">
    <property type="entry name" value="PBP2_Bug27"/>
    <property type="match status" value="1"/>
</dbReference>
<evidence type="ECO:0000313" key="3">
    <source>
        <dbReference type="Proteomes" id="UP000277294"/>
    </source>
</evidence>
<dbReference type="InterPro" id="IPR005064">
    <property type="entry name" value="BUG"/>
</dbReference>
<comment type="similarity">
    <text evidence="1">Belongs to the UPF0065 (bug) family.</text>
</comment>
<protein>
    <submittedName>
        <fullName evidence="2">Tripartite tricarboxylate transporter family receptor</fullName>
    </submittedName>
</protein>
<name>A0A3P4B1M6_9BURK</name>
<evidence type="ECO:0000313" key="2">
    <source>
        <dbReference type="EMBL" id="VCU70197.1"/>
    </source>
</evidence>
<evidence type="ECO:0000256" key="1">
    <source>
        <dbReference type="ARBA" id="ARBA00006987"/>
    </source>
</evidence>
<reference evidence="2 3" key="1">
    <citation type="submission" date="2018-10" db="EMBL/GenBank/DDBJ databases">
        <authorList>
            <person name="Criscuolo A."/>
        </authorList>
    </citation>
    <scope>NUCLEOTIDE SEQUENCE [LARGE SCALE GENOMIC DNA]</scope>
    <source>
        <strain evidence="2">DnA1</strain>
    </source>
</reference>
<dbReference type="Proteomes" id="UP000277294">
    <property type="component" value="Unassembled WGS sequence"/>
</dbReference>
<dbReference type="PIRSF" id="PIRSF017082">
    <property type="entry name" value="YflP"/>
    <property type="match status" value="1"/>
</dbReference>
<dbReference type="SUPFAM" id="SSF53850">
    <property type="entry name" value="Periplasmic binding protein-like II"/>
    <property type="match status" value="1"/>
</dbReference>
<sequence length="356" mass="36690">MSGIRSFAAPVFDRFEDMSMKSSTLSLAVPRLARGLASTLCAGLACLASTAHAQKAVEAYPDRPVRIVVPYGAGGAADLLARVLAEKLAVEWGQPVVVENKPGGVGTIGISSVVKAAPDGYTLVSVPVSDLAVNPHLYRKRPFDIAKDLAPVSQVGAVPNVLVVSNGLGVHDARGLIAHAKAGRLSYSSPGIGSQAHLAAEIFAERAGVSLLHVPYNSMSAALADVAGGQVDMMIAQLPTALPFIRGGRVKALGIVAEQRSPLAPDMPTLKETTGLSFGDAVSWSGLMAPAATPLALREKIARAVTKVMRSPEARETLAGQGTVGLGGTPAELAAAIAEDSRRYGGVIKALDIKLD</sequence>
<dbReference type="Pfam" id="PF03401">
    <property type="entry name" value="TctC"/>
    <property type="match status" value="1"/>
</dbReference>
<keyword evidence="2" id="KW-0675">Receptor</keyword>
<gene>
    <name evidence="2" type="ORF">PIGHUM_02264</name>
</gene>
<keyword evidence="3" id="KW-1185">Reference proteome</keyword>